<sequence length="220" mass="26295">MKELIEKIKKLNEDELKQLMKIITEQQNKLEIEKLIRQYVPDIFSDKIISLSFNTNYDYNNSYGDYKEINNYGWCKFNNDLTITTTYKISNGCFGKSIKLQLKQGKMKTDCVYDYKEQDKRSNTIILLLDEKLLEILDVLKLKRNLYNKKMLGVLIHNILFKTEIACDIDEECDYDTNAIIIDNINEFNDKKSLYNDKYIIYNDNKCIRFKYVEKLIKNY</sequence>
<dbReference type="Proteomes" id="UP001321479">
    <property type="component" value="Segment"/>
</dbReference>
<dbReference type="InterPro" id="IPR045365">
    <property type="entry name" value="DUF5884"/>
</dbReference>
<evidence type="ECO:0000313" key="1">
    <source>
        <dbReference type="EMBL" id="BCS82830.1"/>
    </source>
</evidence>
<dbReference type="RefSeq" id="YP_010841438.1">
    <property type="nucleotide sequence ID" value="NC_079139.1"/>
</dbReference>
<reference evidence="1 2" key="1">
    <citation type="submission" date="2021-02" db="EMBL/GenBank/DDBJ databases">
        <title>Cotonvirus japonicus, which uses Golgi apparatus of host cells for its virion factory, phylogenetically links tailed tupanvirus and icosahedral mimivirus.</title>
        <authorList>
            <person name="Takahashi H."/>
            <person name="Fukaya S."/>
            <person name="Song C."/>
            <person name="Murata K."/>
            <person name="Takemura M."/>
        </authorList>
    </citation>
    <scope>NUCLEOTIDE SEQUENCE [LARGE SCALE GENOMIC DNA]</scope>
</reference>
<keyword evidence="2" id="KW-1185">Reference proteome</keyword>
<dbReference type="Pfam" id="PF19231">
    <property type="entry name" value="DUF5884"/>
    <property type="match status" value="1"/>
</dbReference>
<accession>A0ABM7NRP9</accession>
<organism evidence="1 2">
    <name type="scientific">Cotonvirus japonicus</name>
    <dbReference type="NCBI Taxonomy" id="2811091"/>
    <lineage>
        <taxon>Viruses</taxon>
        <taxon>Varidnaviria</taxon>
        <taxon>Bamfordvirae</taxon>
        <taxon>Nucleocytoviricota</taxon>
        <taxon>Megaviricetes</taxon>
        <taxon>Imitervirales</taxon>
        <taxon>Mimiviridae</taxon>
        <taxon>Megamimivirinae</taxon>
        <taxon>Cotonvirus</taxon>
        <taxon>Cotonvirus japonicum</taxon>
    </lineage>
</organism>
<protein>
    <submittedName>
        <fullName evidence="1">Uncharacterized protein</fullName>
    </submittedName>
</protein>
<evidence type="ECO:0000313" key="2">
    <source>
        <dbReference type="Proteomes" id="UP001321479"/>
    </source>
</evidence>
<dbReference type="EMBL" id="AP024483">
    <property type="protein sequence ID" value="BCS82830.1"/>
    <property type="molecule type" value="Genomic_DNA"/>
</dbReference>
<name>A0ABM7NRP9_9VIRU</name>
<dbReference type="GeneID" id="80558035"/>
<proteinExistence type="predicted"/>